<feature type="transmembrane region" description="Helical" evidence="5">
    <location>
        <begin position="186"/>
        <end position="204"/>
    </location>
</feature>
<keyword evidence="3 5" id="KW-1133">Transmembrane helix</keyword>
<dbReference type="InterPro" id="IPR051533">
    <property type="entry name" value="WaaL-like"/>
</dbReference>
<feature type="transmembrane region" description="Helical" evidence="5">
    <location>
        <begin position="259"/>
        <end position="276"/>
    </location>
</feature>
<dbReference type="InterPro" id="IPR007016">
    <property type="entry name" value="O-antigen_ligase-rel_domated"/>
</dbReference>
<evidence type="ECO:0000256" key="1">
    <source>
        <dbReference type="ARBA" id="ARBA00004141"/>
    </source>
</evidence>
<feature type="transmembrane region" description="Helical" evidence="5">
    <location>
        <begin position="79"/>
        <end position="97"/>
    </location>
</feature>
<keyword evidence="8" id="KW-1185">Reference proteome</keyword>
<feature type="transmembrane region" description="Helical" evidence="5">
    <location>
        <begin position="503"/>
        <end position="523"/>
    </location>
</feature>
<evidence type="ECO:0000256" key="5">
    <source>
        <dbReference type="SAM" id="Phobius"/>
    </source>
</evidence>
<feature type="transmembrane region" description="Helical" evidence="5">
    <location>
        <begin position="52"/>
        <end position="72"/>
    </location>
</feature>
<feature type="transmembrane region" description="Helical" evidence="5">
    <location>
        <begin position="535"/>
        <end position="555"/>
    </location>
</feature>
<comment type="caution">
    <text evidence="7">The sequence shown here is derived from an EMBL/GenBank/DDBJ whole genome shotgun (WGS) entry which is preliminary data.</text>
</comment>
<protein>
    <submittedName>
        <fullName evidence="7">O-antigen polymerase</fullName>
    </submittedName>
</protein>
<feature type="transmembrane region" description="Helical" evidence="5">
    <location>
        <begin position="132"/>
        <end position="152"/>
    </location>
</feature>
<feature type="transmembrane region" description="Helical" evidence="5">
    <location>
        <begin position="211"/>
        <end position="239"/>
    </location>
</feature>
<reference evidence="7 8" key="1">
    <citation type="submission" date="2015-02" db="EMBL/GenBank/DDBJ databases">
        <title>Single-cell genomics of uncultivated deep-branching MTB reveals a conserved set of magnetosome genes.</title>
        <authorList>
            <person name="Kolinko S."/>
            <person name="Richter M."/>
            <person name="Glockner F.O."/>
            <person name="Brachmann A."/>
            <person name="Schuler D."/>
        </authorList>
    </citation>
    <scope>NUCLEOTIDE SEQUENCE [LARGE SCALE GENOMIC DNA]</scope>
    <source>
        <strain evidence="7">TM-1</strain>
    </source>
</reference>
<dbReference type="PANTHER" id="PTHR37422">
    <property type="entry name" value="TEICHURONIC ACID BIOSYNTHESIS PROTEIN TUAE"/>
    <property type="match status" value="1"/>
</dbReference>
<dbReference type="AlphaFoldDB" id="A0A0F3H0Z4"/>
<evidence type="ECO:0000256" key="3">
    <source>
        <dbReference type="ARBA" id="ARBA00022989"/>
    </source>
</evidence>
<dbReference type="PANTHER" id="PTHR37422:SF13">
    <property type="entry name" value="LIPOPOLYSACCHARIDE BIOSYNTHESIS PROTEIN PA4999-RELATED"/>
    <property type="match status" value="1"/>
</dbReference>
<feature type="transmembrane region" description="Helical" evidence="5">
    <location>
        <begin position="455"/>
        <end position="474"/>
    </location>
</feature>
<dbReference type="Proteomes" id="UP000033423">
    <property type="component" value="Unassembled WGS sequence"/>
</dbReference>
<proteinExistence type="predicted"/>
<feature type="transmembrane region" description="Helical" evidence="5">
    <location>
        <begin position="103"/>
        <end position="120"/>
    </location>
</feature>
<keyword evidence="4 5" id="KW-0472">Membrane</keyword>
<name>A0A0F3H0Z4_9BACT</name>
<feature type="transmembrane region" description="Helical" evidence="5">
    <location>
        <begin position="338"/>
        <end position="361"/>
    </location>
</feature>
<feature type="transmembrane region" description="Helical" evidence="5">
    <location>
        <begin position="481"/>
        <end position="497"/>
    </location>
</feature>
<evidence type="ECO:0000313" key="7">
    <source>
        <dbReference type="EMBL" id="KJU87772.1"/>
    </source>
</evidence>
<keyword evidence="2 5" id="KW-0812">Transmembrane</keyword>
<evidence type="ECO:0000259" key="6">
    <source>
        <dbReference type="Pfam" id="PF04932"/>
    </source>
</evidence>
<feature type="transmembrane region" description="Helical" evidence="5">
    <location>
        <begin position="283"/>
        <end position="302"/>
    </location>
</feature>
<organism evidence="7 8">
    <name type="scientific">Candidatus Magnetobacterium bavaricum</name>
    <dbReference type="NCBI Taxonomy" id="29290"/>
    <lineage>
        <taxon>Bacteria</taxon>
        <taxon>Pseudomonadati</taxon>
        <taxon>Nitrospirota</taxon>
        <taxon>Thermodesulfovibrionia</taxon>
        <taxon>Thermodesulfovibrionales</taxon>
        <taxon>Candidatus Magnetobacteriaceae</taxon>
        <taxon>Candidatus Magnetobacterium</taxon>
    </lineage>
</organism>
<comment type="subcellular location">
    <subcellularLocation>
        <location evidence="1">Membrane</location>
        <topology evidence="1">Multi-pass membrane protein</topology>
    </subcellularLocation>
</comment>
<dbReference type="GO" id="GO:0016020">
    <property type="term" value="C:membrane"/>
    <property type="evidence" value="ECO:0007669"/>
    <property type="project" value="UniProtKB-SubCell"/>
</dbReference>
<gene>
    <name evidence="7" type="ORF">MBAV_000035</name>
</gene>
<evidence type="ECO:0000256" key="2">
    <source>
        <dbReference type="ARBA" id="ARBA00022692"/>
    </source>
</evidence>
<dbReference type="EMBL" id="LACI01000018">
    <property type="protein sequence ID" value="KJU87772.1"/>
    <property type="molecule type" value="Genomic_DNA"/>
</dbReference>
<evidence type="ECO:0000313" key="8">
    <source>
        <dbReference type="Proteomes" id="UP000033423"/>
    </source>
</evidence>
<feature type="domain" description="O-antigen ligase-related" evidence="6">
    <location>
        <begin position="291"/>
        <end position="462"/>
    </location>
</feature>
<evidence type="ECO:0000256" key="4">
    <source>
        <dbReference type="ARBA" id="ARBA00023136"/>
    </source>
</evidence>
<feature type="transmembrane region" description="Helical" evidence="5">
    <location>
        <begin position="18"/>
        <end position="40"/>
    </location>
</feature>
<dbReference type="Pfam" id="PF04932">
    <property type="entry name" value="Wzy_C"/>
    <property type="match status" value="1"/>
</dbReference>
<sequence length="690" mass="79355">MTISEHLNLGYIYSRRVVLLYAFALAFLAFNVLFKLYALFHWGLYTWNLQNKIIIVFRLGYLLWIAACLYVIRFPEKIKYLFFVFAFSFVFFGFPPYYIQNQVFDYILALLTISMFIISLKPGMRNKINKHLMLFVLCFFFLSASSLLMLPLGHIAELAANFSFEAFMLQIFGALPENYLYCLSEINRFTLILMFTVILSVISSSAENYRYIFMGLFTGSLFASIMGLLEYTGIVSLLILKRNELNHEILSSFFLNRGWFAEFITIVVPYILLVFFSKKRTTAKMIVTFILLVIIEMSLLLAGARAGWVTYPLILFVCWMFFYCFKGDTIQNKIKIGTIIKVALSVPITITLSLLLLFYVINPISNKSNPDNPAKKAIVQQASRIVKPDSRAYIWRQGITIGMEKPILGMGFETFAVYSEIFSTIPKSPFKQKHGARTEDTPHNMYLELIVNNGIVGLALWILITAYTLLILSVDLLKNKNVLNTPVIVSIICFHIYNVFQEFAYLPIIWILIFINLSYAMTIPNTILSDSLRKTWDITLKICIAIVALSSIHYLSNSSLKFLKHKYDYTMPKDSTHRGFYPNSSPFRWFSKEGTIELTGKGIARFSLLCRHPDIDKKPVTLAIYVDDTLADNITFLTQGTKDWTYTINDTNKHLFKFIISRTYNPFVYGQETDNRILGMAVAKELGVLQ</sequence>
<accession>A0A0F3H0Z4</accession>